<dbReference type="CDD" id="cd08071">
    <property type="entry name" value="MPN_DUF2466"/>
    <property type="match status" value="1"/>
</dbReference>
<dbReference type="NCBIfam" id="NF000642">
    <property type="entry name" value="PRK00024.1"/>
    <property type="match status" value="1"/>
</dbReference>
<feature type="domain" description="MPN" evidence="7">
    <location>
        <begin position="97"/>
        <end position="218"/>
    </location>
</feature>
<keyword evidence="4" id="KW-0862">Zinc</keyword>
<keyword evidence="5" id="KW-0482">Metalloprotease</keyword>
<keyword evidence="2" id="KW-0479">Metal-binding</keyword>
<evidence type="ECO:0000313" key="8">
    <source>
        <dbReference type="EMBL" id="OQA54021.1"/>
    </source>
</evidence>
<evidence type="ECO:0000256" key="3">
    <source>
        <dbReference type="ARBA" id="ARBA00022801"/>
    </source>
</evidence>
<comment type="similarity">
    <text evidence="6">Belongs to the UPF0758 family.</text>
</comment>
<dbReference type="PROSITE" id="PS01302">
    <property type="entry name" value="UPF0758"/>
    <property type="match status" value="1"/>
</dbReference>
<evidence type="ECO:0000256" key="2">
    <source>
        <dbReference type="ARBA" id="ARBA00022723"/>
    </source>
</evidence>
<dbReference type="InterPro" id="IPR025657">
    <property type="entry name" value="RadC_JAB"/>
</dbReference>
<dbReference type="Pfam" id="PF04002">
    <property type="entry name" value="RadC"/>
    <property type="match status" value="1"/>
</dbReference>
<dbReference type="PROSITE" id="PS50249">
    <property type="entry name" value="MPN"/>
    <property type="match status" value="1"/>
</dbReference>
<dbReference type="GO" id="GO:0008237">
    <property type="term" value="F:metallopeptidase activity"/>
    <property type="evidence" value="ECO:0007669"/>
    <property type="project" value="UniProtKB-KW"/>
</dbReference>
<evidence type="ECO:0000259" key="7">
    <source>
        <dbReference type="PROSITE" id="PS50249"/>
    </source>
</evidence>
<dbReference type="GO" id="GO:0006508">
    <property type="term" value="P:proteolysis"/>
    <property type="evidence" value="ECO:0007669"/>
    <property type="project" value="UniProtKB-KW"/>
</dbReference>
<evidence type="ECO:0000256" key="1">
    <source>
        <dbReference type="ARBA" id="ARBA00022670"/>
    </source>
</evidence>
<name>A0A1V5SIL7_9BACT</name>
<dbReference type="NCBIfam" id="TIGR00608">
    <property type="entry name" value="radc"/>
    <property type="match status" value="1"/>
</dbReference>
<dbReference type="InterPro" id="IPR020891">
    <property type="entry name" value="UPF0758_CS"/>
</dbReference>
<dbReference type="InterPro" id="IPR001405">
    <property type="entry name" value="UPF0758"/>
</dbReference>
<evidence type="ECO:0000256" key="4">
    <source>
        <dbReference type="ARBA" id="ARBA00022833"/>
    </source>
</evidence>
<dbReference type="GO" id="GO:0046872">
    <property type="term" value="F:metal ion binding"/>
    <property type="evidence" value="ECO:0007669"/>
    <property type="project" value="UniProtKB-KW"/>
</dbReference>
<dbReference type="EMBL" id="MWBQ01000231">
    <property type="protein sequence ID" value="OQA54021.1"/>
    <property type="molecule type" value="Genomic_DNA"/>
</dbReference>
<dbReference type="Pfam" id="PF20582">
    <property type="entry name" value="UPF0758_N"/>
    <property type="match status" value="1"/>
</dbReference>
<comment type="caution">
    <text evidence="8">The sequence shown here is derived from an EMBL/GenBank/DDBJ whole genome shotgun (WGS) entry which is preliminary data.</text>
</comment>
<dbReference type="Gene3D" id="3.40.140.10">
    <property type="entry name" value="Cytidine Deaminase, domain 2"/>
    <property type="match status" value="1"/>
</dbReference>
<reference evidence="8" key="1">
    <citation type="submission" date="2017-02" db="EMBL/GenBank/DDBJ databases">
        <title>Delving into the versatile metabolic prowess of the omnipresent phylum Bacteroidetes.</title>
        <authorList>
            <person name="Nobu M.K."/>
            <person name="Mei R."/>
            <person name="Narihiro T."/>
            <person name="Kuroda K."/>
            <person name="Liu W.-T."/>
        </authorList>
    </citation>
    <scope>NUCLEOTIDE SEQUENCE</scope>
    <source>
        <strain evidence="8">ADurb.Bin276</strain>
    </source>
</reference>
<keyword evidence="3" id="KW-0378">Hydrolase</keyword>
<proteinExistence type="inferred from homology"/>
<protein>
    <recommendedName>
        <fullName evidence="7">MPN domain-containing protein</fullName>
    </recommendedName>
</protein>
<dbReference type="AlphaFoldDB" id="A0A1V5SIL7"/>
<accession>A0A1V5SIL7</accession>
<gene>
    <name evidence="8" type="ORF">BWY41_02296</name>
</gene>
<dbReference type="PANTHER" id="PTHR30471:SF3">
    <property type="entry name" value="UPF0758 PROTEIN YEES-RELATED"/>
    <property type="match status" value="1"/>
</dbReference>
<evidence type="ECO:0000256" key="5">
    <source>
        <dbReference type="ARBA" id="ARBA00023049"/>
    </source>
</evidence>
<dbReference type="PANTHER" id="PTHR30471">
    <property type="entry name" value="DNA REPAIR PROTEIN RADC"/>
    <property type="match status" value="1"/>
</dbReference>
<keyword evidence="1" id="KW-0645">Protease</keyword>
<dbReference type="InterPro" id="IPR046778">
    <property type="entry name" value="UPF0758_N"/>
</dbReference>
<sequence length="223" mass="25032">MKIKELPDFDRPREKLEKLGPKALSNIELIAVLLGRGTRVKDVYQLSKEVLECVENDFEKLNFATLMKINGLGKTHACQVLAAFEISQRYFFKDGIKIQNANDVYKLVSDLKEKKQEYFVTLTLDGAARLIQKRVVFIGTLNQSLVHPREVFADAIGDRAAGVICVHNHPSGNIQPSREDIAVTKKLVEAGKIIGIRIMDHVIIGKTSYFSFQAEGLLNNGEY</sequence>
<evidence type="ECO:0000256" key="6">
    <source>
        <dbReference type="RuleBase" id="RU003797"/>
    </source>
</evidence>
<dbReference type="InterPro" id="IPR037518">
    <property type="entry name" value="MPN"/>
</dbReference>
<dbReference type="Proteomes" id="UP000485569">
    <property type="component" value="Unassembled WGS sequence"/>
</dbReference>
<organism evidence="8">
    <name type="scientific">Candidatus Atribacter allofermentans</name>
    <dbReference type="NCBI Taxonomy" id="1852833"/>
    <lineage>
        <taxon>Bacteria</taxon>
        <taxon>Pseudomonadati</taxon>
        <taxon>Atribacterota</taxon>
        <taxon>Atribacteria</taxon>
        <taxon>Atribacterales</taxon>
        <taxon>Atribacteraceae</taxon>
        <taxon>Atribacter</taxon>
    </lineage>
</organism>